<dbReference type="PROSITE" id="PS50010">
    <property type="entry name" value="DH_2"/>
    <property type="match status" value="1"/>
</dbReference>
<dbReference type="FunFam" id="2.30.29.30:FF:000078">
    <property type="entry name" value="Guanine nucleotide exchange factor DBS"/>
    <property type="match status" value="1"/>
</dbReference>
<dbReference type="InterPro" id="IPR011993">
    <property type="entry name" value="PH-like_dom_sf"/>
</dbReference>
<dbReference type="SUPFAM" id="SSF48065">
    <property type="entry name" value="DBL homology domain (DH-domain)"/>
    <property type="match status" value="1"/>
</dbReference>
<keyword evidence="1" id="KW-0597">Phosphoprotein</keyword>
<dbReference type="GO" id="GO:0016358">
    <property type="term" value="P:dendrite development"/>
    <property type="evidence" value="ECO:0007669"/>
    <property type="project" value="TreeGrafter"/>
</dbReference>
<evidence type="ECO:0000256" key="1">
    <source>
        <dbReference type="ARBA" id="ARBA00022553"/>
    </source>
</evidence>
<dbReference type="SUPFAM" id="SSF46966">
    <property type="entry name" value="Spectrin repeat"/>
    <property type="match status" value="1"/>
</dbReference>
<dbReference type="Ensembl" id="ENSCCRT00010042932.1">
    <property type="protein sequence ID" value="ENSCCRP00010039085.1"/>
    <property type="gene ID" value="ENSCCRG00010016698.1"/>
</dbReference>
<dbReference type="InterPro" id="IPR051336">
    <property type="entry name" value="RhoGEF_Guanine_NuclExch_SF"/>
</dbReference>
<dbReference type="GO" id="GO:0005737">
    <property type="term" value="C:cytoplasm"/>
    <property type="evidence" value="ECO:0007669"/>
    <property type="project" value="TreeGrafter"/>
</dbReference>
<dbReference type="InterPro" id="IPR055251">
    <property type="entry name" value="SOS1_NGEF_PH"/>
</dbReference>
<dbReference type="Pfam" id="PF22697">
    <property type="entry name" value="SOS1_NGEF_PH"/>
    <property type="match status" value="1"/>
</dbReference>
<sequence length="698" mass="79986">MLSNVYLCLCCPLQAIESFAVTVKEIAQLLQTFGTELSEIELPDEASGIEYLLRSHTEKYRQMKDDIRTVMREGRQLLSNLEASKAVEGSVCEKKTHHVPFVSCRLVAQLRDMEMAFDGFFEKHHLKLQQYLQLLQYEMSFHEMEAILEKLSAQEKAIASVGTTVAQTEQLLKDLEMLETTDEMGRAQIIILHGHQLAASHHYALALIVQRCNELRHHSDTLTTALRAKRASLTRIRDLLLRLEEGAYLLANQLLDKFQSKEGAQAALQDIERLVEMAPSVVRSNPDVLSLEFEAILTPQLQSQIKAVTEKLSTVQGMIQSRQACLRKLADIQVRPIQLVAPRPENSPRCKSPVFSPKHSMSISTTFAHDKLTVSICLNVSCLFQRAEIDNPSLSNILPPVLRNKKEELFGNLPEIYKFHSRIFLHDLESCLESPERVGARFLERKENFQVYERYCRNKPRSDALWRQCSDSAFIQECKKKLDHKLGLDSYLLKPVQRLTKYQLLLKELLKHSSNSQYASELQGALNAMLDLLKSVNDSMHQIAITGYEGELSDLGRVLMQGSFNVWINHRKGPTRMKDMARFKPMQRHLFLHERALLFCKKREESGEAHDRTASYSFKHCLMMSAVGITENVKGDVKKFEIWYNGKEEVYVVQASTVDVKIAWLTEIRKILNNQQKTGKGSHTAFPFLLISWLYVFY</sequence>
<dbReference type="Gene3D" id="1.20.58.60">
    <property type="match status" value="1"/>
</dbReference>
<accession>A0A8C1JX15</accession>
<dbReference type="InterPro" id="IPR001849">
    <property type="entry name" value="PH_domain"/>
</dbReference>
<dbReference type="Gene3D" id="1.20.900.10">
    <property type="entry name" value="Dbl homology (DH) domain"/>
    <property type="match status" value="1"/>
</dbReference>
<dbReference type="SUPFAM" id="SSF50729">
    <property type="entry name" value="PH domain-like"/>
    <property type="match status" value="1"/>
</dbReference>
<dbReference type="AlphaFoldDB" id="A0A8C1JX15"/>
<gene>
    <name evidence="3" type="primary">LOC109052284</name>
</gene>
<dbReference type="Pfam" id="PF00621">
    <property type="entry name" value="RhoGEF"/>
    <property type="match status" value="1"/>
</dbReference>
<dbReference type="PANTHER" id="PTHR22826">
    <property type="entry name" value="RHO GUANINE EXCHANGE FACTOR-RELATED"/>
    <property type="match status" value="1"/>
</dbReference>
<dbReference type="CDD" id="cd00160">
    <property type="entry name" value="RhoGEF"/>
    <property type="match status" value="1"/>
</dbReference>
<dbReference type="InterPro" id="IPR056466">
    <property type="entry name" value="Spectrin_DBS"/>
</dbReference>
<reference evidence="3" key="2">
    <citation type="submission" date="2025-09" db="UniProtKB">
        <authorList>
            <consortium name="Ensembl"/>
        </authorList>
    </citation>
    <scope>IDENTIFICATION</scope>
</reference>
<dbReference type="Proteomes" id="UP000694427">
    <property type="component" value="Unplaced"/>
</dbReference>
<dbReference type="PANTHER" id="PTHR22826:SF207">
    <property type="entry name" value="PROTO-ONCOGENE DBL-LIKE ISOFORM X1"/>
    <property type="match status" value="1"/>
</dbReference>
<dbReference type="InterPro" id="IPR001331">
    <property type="entry name" value="GDS_CDC24_CS"/>
</dbReference>
<evidence type="ECO:0000313" key="3">
    <source>
        <dbReference type="Ensembl" id="ENSCCRP00010039085.1"/>
    </source>
</evidence>
<organism evidence="3 4">
    <name type="scientific">Cyprinus carpio</name>
    <name type="common">Common carp</name>
    <dbReference type="NCBI Taxonomy" id="7962"/>
    <lineage>
        <taxon>Eukaryota</taxon>
        <taxon>Metazoa</taxon>
        <taxon>Chordata</taxon>
        <taxon>Craniata</taxon>
        <taxon>Vertebrata</taxon>
        <taxon>Euteleostomi</taxon>
        <taxon>Actinopterygii</taxon>
        <taxon>Neopterygii</taxon>
        <taxon>Teleostei</taxon>
        <taxon>Ostariophysi</taxon>
        <taxon>Cypriniformes</taxon>
        <taxon>Cyprinidae</taxon>
        <taxon>Cyprininae</taxon>
        <taxon>Cyprinus</taxon>
    </lineage>
</organism>
<dbReference type="PROSITE" id="PS00741">
    <property type="entry name" value="DH_1"/>
    <property type="match status" value="1"/>
</dbReference>
<keyword evidence="2" id="KW-0344">Guanine-nucleotide releasing factor</keyword>
<dbReference type="Pfam" id="PF23289">
    <property type="entry name" value="Spectrin_5"/>
    <property type="match status" value="1"/>
</dbReference>
<dbReference type="GO" id="GO:0005085">
    <property type="term" value="F:guanyl-nucleotide exchange factor activity"/>
    <property type="evidence" value="ECO:0007669"/>
    <property type="project" value="UniProtKB-KW"/>
</dbReference>
<keyword evidence="4" id="KW-1185">Reference proteome</keyword>
<dbReference type="Gene3D" id="2.30.29.30">
    <property type="entry name" value="Pleckstrin-homology domain (PH domain)/Phosphotyrosine-binding domain (PTB)"/>
    <property type="match status" value="1"/>
</dbReference>
<proteinExistence type="predicted"/>
<name>A0A8C1JX15_CYPCA</name>
<evidence type="ECO:0000256" key="2">
    <source>
        <dbReference type="ARBA" id="ARBA00022658"/>
    </source>
</evidence>
<protein>
    <submittedName>
        <fullName evidence="3">Proto-oncogene DBL-like</fullName>
    </submittedName>
</protein>
<dbReference type="SMART" id="SM00233">
    <property type="entry name" value="PH"/>
    <property type="match status" value="1"/>
</dbReference>
<dbReference type="SMART" id="SM00325">
    <property type="entry name" value="RhoGEF"/>
    <property type="match status" value="1"/>
</dbReference>
<dbReference type="InterPro" id="IPR000219">
    <property type="entry name" value="DH_dom"/>
</dbReference>
<reference evidence="3" key="1">
    <citation type="submission" date="2025-08" db="UniProtKB">
        <authorList>
            <consortium name="Ensembl"/>
        </authorList>
    </citation>
    <scope>IDENTIFICATION</scope>
</reference>
<evidence type="ECO:0000313" key="4">
    <source>
        <dbReference type="Proteomes" id="UP000694427"/>
    </source>
</evidence>
<dbReference type="InterPro" id="IPR035899">
    <property type="entry name" value="DBL_dom_sf"/>
</dbReference>
<dbReference type="GO" id="GO:0035556">
    <property type="term" value="P:intracellular signal transduction"/>
    <property type="evidence" value="ECO:0007669"/>
    <property type="project" value="InterPro"/>
</dbReference>
<dbReference type="PROSITE" id="PS50003">
    <property type="entry name" value="PH_DOMAIN"/>
    <property type="match status" value="1"/>
</dbReference>